<evidence type="ECO:0000313" key="3">
    <source>
        <dbReference type="Proteomes" id="UP001360953"/>
    </source>
</evidence>
<evidence type="ECO:0000313" key="2">
    <source>
        <dbReference type="EMBL" id="KAK7535129.1"/>
    </source>
</evidence>
<comment type="caution">
    <text evidence="2">The sequence shown here is derived from an EMBL/GenBank/DDBJ whole genome shotgun (WGS) entry which is preliminary data.</text>
</comment>
<sequence length="91" mass="9995">MHVQIFSLSLLQSKRFLFLPALVSCLSFDMFNLPGPPVGLTIMNGRCCVCLHVLLHTYPHYANVCLLGFACSIHAVSTSVRSISALDTRLS</sequence>
<dbReference type="Proteomes" id="UP001360953">
    <property type="component" value="Unassembled WGS sequence"/>
</dbReference>
<reference evidence="2 3" key="1">
    <citation type="submission" date="2024-04" db="EMBL/GenBank/DDBJ databases">
        <title>Phyllosticta paracitricarpa is synonymous to the EU quarantine fungus P. citricarpa based on phylogenomic analyses.</title>
        <authorList>
            <consortium name="Lawrence Berkeley National Laboratory"/>
            <person name="Van ingen-buijs V.A."/>
            <person name="Van westerhoven A.C."/>
            <person name="Haridas S."/>
            <person name="Skiadas P."/>
            <person name="Martin F."/>
            <person name="Groenewald J.Z."/>
            <person name="Crous P.W."/>
            <person name="Seidl M.F."/>
        </authorList>
    </citation>
    <scope>NUCLEOTIDE SEQUENCE [LARGE SCALE GENOMIC DNA]</scope>
    <source>
        <strain evidence="2 3">CPC 17464</strain>
    </source>
</reference>
<dbReference type="EMBL" id="JBBPEH010000008">
    <property type="protein sequence ID" value="KAK7535129.1"/>
    <property type="molecule type" value="Genomic_DNA"/>
</dbReference>
<name>A0ABR1LK81_9PEZI</name>
<organism evidence="2 3">
    <name type="scientific">Phyllosticta citribraziliensis</name>
    <dbReference type="NCBI Taxonomy" id="989973"/>
    <lineage>
        <taxon>Eukaryota</taxon>
        <taxon>Fungi</taxon>
        <taxon>Dikarya</taxon>
        <taxon>Ascomycota</taxon>
        <taxon>Pezizomycotina</taxon>
        <taxon>Dothideomycetes</taxon>
        <taxon>Dothideomycetes incertae sedis</taxon>
        <taxon>Botryosphaeriales</taxon>
        <taxon>Phyllostictaceae</taxon>
        <taxon>Phyllosticta</taxon>
    </lineage>
</organism>
<protein>
    <recommendedName>
        <fullName evidence="4">Secreted protein</fullName>
    </recommendedName>
</protein>
<evidence type="ECO:0000256" key="1">
    <source>
        <dbReference type="SAM" id="SignalP"/>
    </source>
</evidence>
<gene>
    <name evidence="2" type="ORF">J3D65DRAFT_630169</name>
</gene>
<feature type="signal peptide" evidence="1">
    <location>
        <begin position="1"/>
        <end position="25"/>
    </location>
</feature>
<keyword evidence="3" id="KW-1185">Reference proteome</keyword>
<accession>A0ABR1LK81</accession>
<dbReference type="RefSeq" id="XP_066653854.1">
    <property type="nucleotide sequence ID" value="XM_066800803.1"/>
</dbReference>
<feature type="chain" id="PRO_5047523293" description="Secreted protein" evidence="1">
    <location>
        <begin position="26"/>
        <end position="91"/>
    </location>
</feature>
<dbReference type="GeneID" id="92033709"/>
<evidence type="ECO:0008006" key="4">
    <source>
        <dbReference type="Google" id="ProtNLM"/>
    </source>
</evidence>
<proteinExistence type="predicted"/>
<keyword evidence="1" id="KW-0732">Signal</keyword>